<evidence type="ECO:0000313" key="2">
    <source>
        <dbReference type="Proteomes" id="UP000792457"/>
    </source>
</evidence>
<comment type="caution">
    <text evidence="1">The sequence shown here is derived from an EMBL/GenBank/DDBJ whole genome shotgun (WGS) entry which is preliminary data.</text>
</comment>
<dbReference type="Proteomes" id="UP000792457">
    <property type="component" value="Unassembled WGS sequence"/>
</dbReference>
<evidence type="ECO:0000313" key="1">
    <source>
        <dbReference type="EMBL" id="KAG8239665.1"/>
    </source>
</evidence>
<reference evidence="1" key="1">
    <citation type="submission" date="2013-04" db="EMBL/GenBank/DDBJ databases">
        <authorList>
            <person name="Qu J."/>
            <person name="Murali S.C."/>
            <person name="Bandaranaike D."/>
            <person name="Bellair M."/>
            <person name="Blankenburg K."/>
            <person name="Chao H."/>
            <person name="Dinh H."/>
            <person name="Doddapaneni H."/>
            <person name="Downs B."/>
            <person name="Dugan-Rocha S."/>
            <person name="Elkadiri S."/>
            <person name="Gnanaolivu R.D."/>
            <person name="Hernandez B."/>
            <person name="Javaid M."/>
            <person name="Jayaseelan J.C."/>
            <person name="Lee S."/>
            <person name="Li M."/>
            <person name="Ming W."/>
            <person name="Munidasa M."/>
            <person name="Muniz J."/>
            <person name="Nguyen L."/>
            <person name="Ongeri F."/>
            <person name="Osuji N."/>
            <person name="Pu L.-L."/>
            <person name="Puazo M."/>
            <person name="Qu C."/>
            <person name="Quiroz J."/>
            <person name="Raj R."/>
            <person name="Weissenberger G."/>
            <person name="Xin Y."/>
            <person name="Zou X."/>
            <person name="Han Y."/>
            <person name="Richards S."/>
            <person name="Worley K."/>
            <person name="Muzny D."/>
            <person name="Gibbs R."/>
        </authorList>
    </citation>
    <scope>NUCLEOTIDE SEQUENCE</scope>
    <source>
        <strain evidence="1">Sampled in the wild</strain>
    </source>
</reference>
<proteinExistence type="predicted"/>
<reference evidence="1" key="2">
    <citation type="submission" date="2017-10" db="EMBL/GenBank/DDBJ databases">
        <title>Ladona fulva Genome sequencing and assembly.</title>
        <authorList>
            <person name="Murali S."/>
            <person name="Richards S."/>
            <person name="Bandaranaike D."/>
            <person name="Bellair M."/>
            <person name="Blankenburg K."/>
            <person name="Chao H."/>
            <person name="Dinh H."/>
            <person name="Doddapaneni H."/>
            <person name="Dugan-Rocha S."/>
            <person name="Elkadiri S."/>
            <person name="Gnanaolivu R."/>
            <person name="Hernandez B."/>
            <person name="Skinner E."/>
            <person name="Javaid M."/>
            <person name="Lee S."/>
            <person name="Li M."/>
            <person name="Ming W."/>
            <person name="Munidasa M."/>
            <person name="Muniz J."/>
            <person name="Nguyen L."/>
            <person name="Hughes D."/>
            <person name="Osuji N."/>
            <person name="Pu L.-L."/>
            <person name="Puazo M."/>
            <person name="Qu C."/>
            <person name="Quiroz J."/>
            <person name="Raj R."/>
            <person name="Weissenberger G."/>
            <person name="Xin Y."/>
            <person name="Zou X."/>
            <person name="Han Y."/>
            <person name="Worley K."/>
            <person name="Muzny D."/>
            <person name="Gibbs R."/>
        </authorList>
    </citation>
    <scope>NUCLEOTIDE SEQUENCE</scope>
    <source>
        <strain evidence="1">Sampled in the wild</strain>
    </source>
</reference>
<keyword evidence="2" id="KW-1185">Reference proteome</keyword>
<dbReference type="AlphaFoldDB" id="A0A8K0KRH3"/>
<protein>
    <submittedName>
        <fullName evidence="1">Uncharacterized protein</fullName>
    </submittedName>
</protein>
<accession>A0A8K0KRH3</accession>
<gene>
    <name evidence="1" type="ORF">J437_LFUL013888</name>
</gene>
<dbReference type="EMBL" id="KZ309798">
    <property type="protein sequence ID" value="KAG8239665.1"/>
    <property type="molecule type" value="Genomic_DNA"/>
</dbReference>
<organism evidence="1 2">
    <name type="scientific">Ladona fulva</name>
    <name type="common">Scarce chaser dragonfly</name>
    <name type="synonym">Libellula fulva</name>
    <dbReference type="NCBI Taxonomy" id="123851"/>
    <lineage>
        <taxon>Eukaryota</taxon>
        <taxon>Metazoa</taxon>
        <taxon>Ecdysozoa</taxon>
        <taxon>Arthropoda</taxon>
        <taxon>Hexapoda</taxon>
        <taxon>Insecta</taxon>
        <taxon>Pterygota</taxon>
        <taxon>Palaeoptera</taxon>
        <taxon>Odonata</taxon>
        <taxon>Epiprocta</taxon>
        <taxon>Anisoptera</taxon>
        <taxon>Libelluloidea</taxon>
        <taxon>Libellulidae</taxon>
        <taxon>Ladona</taxon>
    </lineage>
</organism>
<sequence>MFQAMTTLDIKLKFHVNCEKYAALIASLSQEYERRFQDFRTHQLCFSIFVTPFTVGINTLTANLQIECVEL</sequence>
<name>A0A8K0KRH3_LADFU</name>
<dbReference type="OrthoDB" id="6623314at2759"/>